<accession>A0A5J4KFK7</accession>
<organism evidence="3 4">
    <name type="scientific">Dictyobacter vulcani</name>
    <dbReference type="NCBI Taxonomy" id="2607529"/>
    <lineage>
        <taxon>Bacteria</taxon>
        <taxon>Bacillati</taxon>
        <taxon>Chloroflexota</taxon>
        <taxon>Ktedonobacteria</taxon>
        <taxon>Ktedonobacterales</taxon>
        <taxon>Dictyobacteraceae</taxon>
        <taxon>Dictyobacter</taxon>
    </lineage>
</organism>
<dbReference type="RefSeq" id="WP_151756103.1">
    <property type="nucleotide sequence ID" value="NZ_BKZW01000001.1"/>
</dbReference>
<keyword evidence="4" id="KW-1185">Reference proteome</keyword>
<dbReference type="EMBL" id="BKZW01000001">
    <property type="protein sequence ID" value="GER88174.1"/>
    <property type="molecule type" value="Genomic_DNA"/>
</dbReference>
<dbReference type="Pfam" id="PF04977">
    <property type="entry name" value="DivIC"/>
    <property type="match status" value="1"/>
</dbReference>
<feature type="region of interest" description="Disordered" evidence="1">
    <location>
        <begin position="1"/>
        <end position="26"/>
    </location>
</feature>
<protein>
    <recommendedName>
        <fullName evidence="5">Septum formation initiator</fullName>
    </recommendedName>
</protein>
<sequence>MQSRPRKPQFASRPEGSNANVTSAIGMEETFGRSRARQTSLFTRTVMWMTGFVCAALLLGTFAQAWSNNHLVAEVQQEQKILTQVRNEHSKLQRDAQHYQDPAVIENEARQQLGYIRPGEQAVVIIDANNKGQGKIQPPKNTTSTRGHWQDWWKIFFGPVSH</sequence>
<gene>
    <name evidence="3" type="ORF">KDW_23360</name>
</gene>
<keyword evidence="2" id="KW-0472">Membrane</keyword>
<dbReference type="Proteomes" id="UP000326912">
    <property type="component" value="Unassembled WGS sequence"/>
</dbReference>
<evidence type="ECO:0000313" key="4">
    <source>
        <dbReference type="Proteomes" id="UP000326912"/>
    </source>
</evidence>
<feature type="transmembrane region" description="Helical" evidence="2">
    <location>
        <begin position="45"/>
        <end position="66"/>
    </location>
</feature>
<reference evidence="3 4" key="1">
    <citation type="submission" date="2019-10" db="EMBL/GenBank/DDBJ databases">
        <title>Dictyobacter vulcani sp. nov., within the class Ktedonobacteria, isolated from soil of volcanic Mt. Zao.</title>
        <authorList>
            <person name="Zheng Y."/>
            <person name="Wang C.M."/>
            <person name="Sakai Y."/>
            <person name="Abe K."/>
            <person name="Yokota A."/>
            <person name="Yabe S."/>
        </authorList>
    </citation>
    <scope>NUCLEOTIDE SEQUENCE [LARGE SCALE GENOMIC DNA]</scope>
    <source>
        <strain evidence="3 4">W12</strain>
    </source>
</reference>
<keyword evidence="2" id="KW-1133">Transmembrane helix</keyword>
<evidence type="ECO:0000256" key="2">
    <source>
        <dbReference type="SAM" id="Phobius"/>
    </source>
</evidence>
<proteinExistence type="predicted"/>
<comment type="caution">
    <text evidence="3">The sequence shown here is derived from an EMBL/GenBank/DDBJ whole genome shotgun (WGS) entry which is preliminary data.</text>
</comment>
<dbReference type="AlphaFoldDB" id="A0A5J4KFK7"/>
<evidence type="ECO:0008006" key="5">
    <source>
        <dbReference type="Google" id="ProtNLM"/>
    </source>
</evidence>
<dbReference type="InterPro" id="IPR007060">
    <property type="entry name" value="FtsL/DivIC"/>
</dbReference>
<evidence type="ECO:0000313" key="3">
    <source>
        <dbReference type="EMBL" id="GER88174.1"/>
    </source>
</evidence>
<name>A0A5J4KFK7_9CHLR</name>
<keyword evidence="2" id="KW-0812">Transmembrane</keyword>
<evidence type="ECO:0000256" key="1">
    <source>
        <dbReference type="SAM" id="MobiDB-lite"/>
    </source>
</evidence>